<dbReference type="PANTHER" id="PTHR11113:SF14">
    <property type="entry name" value="N-ACETYLGLUCOSAMINE-6-PHOSPHATE DEACETYLASE"/>
    <property type="match status" value="1"/>
</dbReference>
<feature type="binding site" evidence="7">
    <location>
        <position position="147"/>
    </location>
    <ligand>
        <name>substrate</name>
    </ligand>
</feature>
<reference evidence="10 11" key="1">
    <citation type="submission" date="2016-10" db="EMBL/GenBank/DDBJ databases">
        <authorList>
            <person name="de Groot N.N."/>
        </authorList>
    </citation>
    <scope>NUCLEOTIDE SEQUENCE [LARGE SCALE GENOMIC DNA]</scope>
    <source>
        <strain evidence="10 11">GAS522</strain>
    </source>
</reference>
<protein>
    <submittedName>
        <fullName evidence="10">N-acetylglucosamine-6-phosphate deacetylase</fullName>
    </submittedName>
</protein>
<dbReference type="RefSeq" id="WP_074819178.1">
    <property type="nucleotide sequence ID" value="NZ_FNTI01000001.1"/>
</dbReference>
<evidence type="ECO:0000259" key="9">
    <source>
        <dbReference type="Pfam" id="PF01979"/>
    </source>
</evidence>
<feature type="binding site" evidence="8">
    <location>
        <position position="201"/>
    </location>
    <ligand>
        <name>Zn(2+)</name>
        <dbReference type="ChEBI" id="CHEBI:29105"/>
    </ligand>
</feature>
<sequence length="408" mass="42729">MGSEKAEPPPFAISADRIFDGYRWHNHALILIAGGIVQSITSRDESASRWSTEVMPPGTILAPGFIDLQVNGGGGILLNDQPTPDAMRAIAQAHRRYGTTSCLPTLISDTRAKAIVAIAAAKSVAGGDGILGLLLEGPFISPRRPGIHRGDYIATATMEDLDWLGELSAVGSSMVTLAPECVPARFVKTLATSGIRCSVGHSEATADTLTAAVDEGLSGVTHLFNAMPAMSAREPGIVGMALTDDRLTAGIIVDGIHVDPVVGIIVDGIHVDPVVVRAAFSAKNRNNIALVSDAMPTVGTEQDHFELMGRQIQLRDGRLVCENGTLAGAHLNLASAVKNAATFGGMFLDEALRAASLVPARFLGIERHRGTLVAGAQGDIVALTPNLEVLTTWVAGNRPQSVPNPERG</sequence>
<comment type="similarity">
    <text evidence="1 5">Belongs to the metallo-dependent hydrolases superfamily. NagA family.</text>
</comment>
<evidence type="ECO:0000256" key="8">
    <source>
        <dbReference type="PIRSR" id="PIRSR038994-3"/>
    </source>
</evidence>
<feature type="binding site" evidence="7">
    <location>
        <position position="270"/>
    </location>
    <ligand>
        <name>substrate</name>
    </ligand>
</feature>
<feature type="binding site" evidence="8">
    <location>
        <position position="222"/>
    </location>
    <ligand>
        <name>Zn(2+)</name>
        <dbReference type="ChEBI" id="CHEBI:29105"/>
    </ligand>
</feature>
<feature type="binding site" evidence="8">
    <location>
        <position position="136"/>
    </location>
    <ligand>
        <name>Zn(2+)</name>
        <dbReference type="ChEBI" id="CHEBI:29105"/>
    </ligand>
</feature>
<comment type="cofactor">
    <cofactor evidence="8">
        <name>a divalent metal cation</name>
        <dbReference type="ChEBI" id="CHEBI:60240"/>
    </cofactor>
    <text evidence="8">Binds 1 divalent metal cation per subunit.</text>
</comment>
<feature type="binding site" evidence="7">
    <location>
        <begin position="225"/>
        <end position="226"/>
    </location>
    <ligand>
        <name>substrate</name>
    </ligand>
</feature>
<feature type="binding site" evidence="7">
    <location>
        <begin position="326"/>
        <end position="328"/>
    </location>
    <ligand>
        <name>substrate</name>
    </ligand>
</feature>
<dbReference type="Proteomes" id="UP000183208">
    <property type="component" value="Unassembled WGS sequence"/>
</dbReference>
<dbReference type="GO" id="GO:0046872">
    <property type="term" value="F:metal ion binding"/>
    <property type="evidence" value="ECO:0007669"/>
    <property type="project" value="UniProtKB-KW"/>
</dbReference>
<feature type="binding site" evidence="7">
    <location>
        <position position="233"/>
    </location>
    <ligand>
        <name>substrate</name>
    </ligand>
</feature>
<dbReference type="PANTHER" id="PTHR11113">
    <property type="entry name" value="N-ACETYLGLUCOSAMINE-6-PHOSPHATE DEACETYLASE"/>
    <property type="match status" value="1"/>
</dbReference>
<keyword evidence="3 5" id="KW-0378">Hydrolase</keyword>
<dbReference type="GO" id="GO:0006046">
    <property type="term" value="P:N-acetylglucosamine catabolic process"/>
    <property type="evidence" value="ECO:0007669"/>
    <property type="project" value="TreeGrafter"/>
</dbReference>
<evidence type="ECO:0000256" key="2">
    <source>
        <dbReference type="ARBA" id="ARBA00022723"/>
    </source>
</evidence>
<evidence type="ECO:0000313" key="10">
    <source>
        <dbReference type="EMBL" id="SEC84131.1"/>
    </source>
</evidence>
<dbReference type="EMBL" id="FNTI01000001">
    <property type="protein sequence ID" value="SEC84131.1"/>
    <property type="molecule type" value="Genomic_DNA"/>
</dbReference>
<dbReference type="Gene3D" id="3.20.20.140">
    <property type="entry name" value="Metal-dependent hydrolases"/>
    <property type="match status" value="2"/>
</dbReference>
<dbReference type="InterPro" id="IPR003764">
    <property type="entry name" value="GlcNAc_6-P_deAcase"/>
</dbReference>
<dbReference type="AlphaFoldDB" id="A0A1M6WJM1"/>
<accession>A0A1M6WJM1</accession>
<evidence type="ECO:0000256" key="7">
    <source>
        <dbReference type="PIRSR" id="PIRSR038994-2"/>
    </source>
</evidence>
<dbReference type="OrthoDB" id="9776488at2"/>
<dbReference type="SUPFAM" id="SSF51338">
    <property type="entry name" value="Composite domain of metallo-dependent hydrolases"/>
    <property type="match status" value="1"/>
</dbReference>
<evidence type="ECO:0000313" key="11">
    <source>
        <dbReference type="Proteomes" id="UP000183208"/>
    </source>
</evidence>
<evidence type="ECO:0000256" key="4">
    <source>
        <dbReference type="ARBA" id="ARBA00023277"/>
    </source>
</evidence>
<name>A0A1M6WJM1_9BRAD</name>
<dbReference type="InterPro" id="IPR011059">
    <property type="entry name" value="Metal-dep_hydrolase_composite"/>
</dbReference>
<keyword evidence="4 5" id="KW-0119">Carbohydrate metabolism</keyword>
<organism evidence="10 11">
    <name type="scientific">Bradyrhizobium lablabi</name>
    <dbReference type="NCBI Taxonomy" id="722472"/>
    <lineage>
        <taxon>Bacteria</taxon>
        <taxon>Pseudomonadati</taxon>
        <taxon>Pseudomonadota</taxon>
        <taxon>Alphaproteobacteria</taxon>
        <taxon>Hyphomicrobiales</taxon>
        <taxon>Nitrobacteraceae</taxon>
        <taxon>Bradyrhizobium</taxon>
    </lineage>
</organism>
<evidence type="ECO:0000256" key="1">
    <source>
        <dbReference type="ARBA" id="ARBA00010716"/>
    </source>
</evidence>
<keyword evidence="2 8" id="KW-0479">Metal-binding</keyword>
<dbReference type="SUPFAM" id="SSF51556">
    <property type="entry name" value="Metallo-dependent hydrolases"/>
    <property type="match status" value="2"/>
</dbReference>
<evidence type="ECO:0000256" key="6">
    <source>
        <dbReference type="PIRSR" id="PIRSR038994-1"/>
    </source>
</evidence>
<feature type="active site" description="Proton donor/acceptor" evidence="6">
    <location>
        <position position="293"/>
    </location>
</feature>
<dbReference type="Pfam" id="PF01979">
    <property type="entry name" value="Amidohydro_1"/>
    <property type="match status" value="1"/>
</dbReference>
<dbReference type="PIRSF" id="PIRSF038994">
    <property type="entry name" value="NagA"/>
    <property type="match status" value="1"/>
</dbReference>
<dbReference type="InterPro" id="IPR006680">
    <property type="entry name" value="Amidohydro-rel"/>
</dbReference>
<proteinExistence type="inferred from homology"/>
<dbReference type="InterPro" id="IPR032466">
    <property type="entry name" value="Metal_Hydrolase"/>
</dbReference>
<gene>
    <name evidence="10" type="ORF">SAMN05444171_2388</name>
</gene>
<evidence type="ECO:0000256" key="5">
    <source>
        <dbReference type="PIRNR" id="PIRNR038994"/>
    </source>
</evidence>
<dbReference type="GO" id="GO:0008448">
    <property type="term" value="F:N-acetylglucosamine-6-phosphate deacetylase activity"/>
    <property type="evidence" value="ECO:0007669"/>
    <property type="project" value="InterPro"/>
</dbReference>
<evidence type="ECO:0000256" key="3">
    <source>
        <dbReference type="ARBA" id="ARBA00022801"/>
    </source>
</evidence>
<feature type="domain" description="Amidohydrolase-related" evidence="9">
    <location>
        <begin position="60"/>
        <end position="397"/>
    </location>
</feature>